<dbReference type="GO" id="GO:0000139">
    <property type="term" value="C:Golgi membrane"/>
    <property type="evidence" value="ECO:0007669"/>
    <property type="project" value="InterPro"/>
</dbReference>
<organism evidence="2 3">
    <name type="scientific">Oidiodendron maius (strain Zn)</name>
    <dbReference type="NCBI Taxonomy" id="913774"/>
    <lineage>
        <taxon>Eukaryota</taxon>
        <taxon>Fungi</taxon>
        <taxon>Dikarya</taxon>
        <taxon>Ascomycota</taxon>
        <taxon>Pezizomycotina</taxon>
        <taxon>Leotiomycetes</taxon>
        <taxon>Leotiomycetes incertae sedis</taxon>
        <taxon>Myxotrichaceae</taxon>
        <taxon>Oidiodendron</taxon>
    </lineage>
</organism>
<keyword evidence="1" id="KW-0472">Membrane</keyword>
<dbReference type="CDD" id="cd22189">
    <property type="entry name" value="PGAP4-like_fungal"/>
    <property type="match status" value="1"/>
</dbReference>
<dbReference type="AlphaFoldDB" id="A0A0C3HM16"/>
<dbReference type="GO" id="GO:0016757">
    <property type="term" value="F:glycosyltransferase activity"/>
    <property type="evidence" value="ECO:0007669"/>
    <property type="project" value="InterPro"/>
</dbReference>
<reference evidence="3" key="2">
    <citation type="submission" date="2015-01" db="EMBL/GenBank/DDBJ databases">
        <title>Evolutionary Origins and Diversification of the Mycorrhizal Mutualists.</title>
        <authorList>
            <consortium name="DOE Joint Genome Institute"/>
            <consortium name="Mycorrhizal Genomics Consortium"/>
            <person name="Kohler A."/>
            <person name="Kuo A."/>
            <person name="Nagy L.G."/>
            <person name="Floudas D."/>
            <person name="Copeland A."/>
            <person name="Barry K.W."/>
            <person name="Cichocki N."/>
            <person name="Veneault-Fourrey C."/>
            <person name="LaButti K."/>
            <person name="Lindquist E.A."/>
            <person name="Lipzen A."/>
            <person name="Lundell T."/>
            <person name="Morin E."/>
            <person name="Murat C."/>
            <person name="Riley R."/>
            <person name="Ohm R."/>
            <person name="Sun H."/>
            <person name="Tunlid A."/>
            <person name="Henrissat B."/>
            <person name="Grigoriev I.V."/>
            <person name="Hibbett D.S."/>
            <person name="Martin F."/>
        </authorList>
    </citation>
    <scope>NUCLEOTIDE SEQUENCE [LARGE SCALE GENOMIC DNA]</scope>
    <source>
        <strain evidence="3">Zn</strain>
    </source>
</reference>
<keyword evidence="1" id="KW-1133">Transmembrane helix</keyword>
<evidence type="ECO:0000256" key="1">
    <source>
        <dbReference type="SAM" id="Phobius"/>
    </source>
</evidence>
<dbReference type="EMBL" id="KN832870">
    <property type="protein sequence ID" value="KIN09161.1"/>
    <property type="molecule type" value="Genomic_DNA"/>
</dbReference>
<keyword evidence="1" id="KW-0812">Transmembrane</keyword>
<sequence>MHIISSFNLVRRRALQKPVLLCVLVTVFVFLLARNYAKLHFYRDPTSKFFDPSRAYERRYSEVRRREADVFVNVSATKPFLRNSTRPPLLCVGMLTIARPSGDVYFRTSVGSLLAGLTLHERDSIYLIPFVGHTNASAHPAFAEQWLHNVADLVLTYNNSKFLSEEQYVHIQELEMERERTGIPDREKHMFDYTQVLKECENVGAKYVAVVEDDILALDGWFHRMRKGLQEVERRTKMKGQSGFFYLRLFYTEAQLGWNSEEWPLYLRWVSTVILLTALVNAIMFVFLHRTSLVHKHGRILFSASLLTVCLMAILFFISGRVSMLPLSEGVHEMARYGCCAQAIVYPRNKVPILTKWYEEQRIGFVDTLAEKLGDERPHEMGARWALTPSVVQHIGRKSSKGDAQWDGEVKYVNGKTGSETLWNFAFELNNPDVLREEHSLEAGLWEWQEPPLKSG</sequence>
<feature type="transmembrane region" description="Helical" evidence="1">
    <location>
        <begin position="266"/>
        <end position="288"/>
    </location>
</feature>
<accession>A0A0C3HM16</accession>
<evidence type="ECO:0000313" key="2">
    <source>
        <dbReference type="EMBL" id="KIN09161.1"/>
    </source>
</evidence>
<dbReference type="Proteomes" id="UP000054321">
    <property type="component" value="Unassembled WGS sequence"/>
</dbReference>
<keyword evidence="3" id="KW-1185">Reference proteome</keyword>
<dbReference type="HOGENOM" id="CLU_036324_0_0_1"/>
<dbReference type="PANTHER" id="PTHR31410:SF1">
    <property type="entry name" value="POST-GPI ATTACHMENT TO PROTEINS FACTOR 4"/>
    <property type="match status" value="1"/>
</dbReference>
<protein>
    <submittedName>
        <fullName evidence="2">Uncharacterized protein</fullName>
    </submittedName>
</protein>
<gene>
    <name evidence="2" type="ORF">OIDMADRAFT_48987</name>
</gene>
<feature type="transmembrane region" description="Helical" evidence="1">
    <location>
        <begin position="15"/>
        <end position="33"/>
    </location>
</feature>
<proteinExistence type="predicted"/>
<dbReference type="GO" id="GO:0006506">
    <property type="term" value="P:GPI anchor biosynthetic process"/>
    <property type="evidence" value="ECO:0007669"/>
    <property type="project" value="InterPro"/>
</dbReference>
<name>A0A0C3HM16_OIDMZ</name>
<feature type="transmembrane region" description="Helical" evidence="1">
    <location>
        <begin position="300"/>
        <end position="318"/>
    </location>
</feature>
<dbReference type="PANTHER" id="PTHR31410">
    <property type="entry name" value="TRANSMEMBRANE PROTEIN 246"/>
    <property type="match status" value="1"/>
</dbReference>
<dbReference type="InParanoid" id="A0A0C3HM16"/>
<evidence type="ECO:0000313" key="3">
    <source>
        <dbReference type="Proteomes" id="UP000054321"/>
    </source>
</evidence>
<dbReference type="OrthoDB" id="2016523at2759"/>
<dbReference type="InterPro" id="IPR029675">
    <property type="entry name" value="PGAP4"/>
</dbReference>
<reference evidence="2 3" key="1">
    <citation type="submission" date="2014-04" db="EMBL/GenBank/DDBJ databases">
        <authorList>
            <consortium name="DOE Joint Genome Institute"/>
            <person name="Kuo A."/>
            <person name="Martino E."/>
            <person name="Perotto S."/>
            <person name="Kohler A."/>
            <person name="Nagy L.G."/>
            <person name="Floudas D."/>
            <person name="Copeland A."/>
            <person name="Barry K.W."/>
            <person name="Cichocki N."/>
            <person name="Veneault-Fourrey C."/>
            <person name="LaButti K."/>
            <person name="Lindquist E.A."/>
            <person name="Lipzen A."/>
            <person name="Lundell T."/>
            <person name="Morin E."/>
            <person name="Murat C."/>
            <person name="Sun H."/>
            <person name="Tunlid A."/>
            <person name="Henrissat B."/>
            <person name="Grigoriev I.V."/>
            <person name="Hibbett D.S."/>
            <person name="Martin F."/>
            <person name="Nordberg H.P."/>
            <person name="Cantor M.N."/>
            <person name="Hua S.X."/>
        </authorList>
    </citation>
    <scope>NUCLEOTIDE SEQUENCE [LARGE SCALE GENOMIC DNA]</scope>
    <source>
        <strain evidence="2 3">Zn</strain>
    </source>
</reference>